<accession>A0ABX7N9L4</accession>
<evidence type="ECO:0000259" key="4">
    <source>
        <dbReference type="Pfam" id="PF01555"/>
    </source>
</evidence>
<dbReference type="PRINTS" id="PR00508">
    <property type="entry name" value="S21N4MTFRASE"/>
</dbReference>
<protein>
    <submittedName>
        <fullName evidence="5">Site-specific DNA-methyltransferase</fullName>
    </submittedName>
</protein>
<reference evidence="5 6" key="1">
    <citation type="submission" date="2021-02" db="EMBL/GenBank/DDBJ databases">
        <title>De Novo genome assembly of isolated myxobacteria.</title>
        <authorList>
            <person name="Stevens D.C."/>
        </authorList>
    </citation>
    <scope>NUCLEOTIDE SEQUENCE [LARGE SCALE GENOMIC DNA]</scope>
    <source>
        <strain evidence="5 6">SCHIC003</strain>
    </source>
</reference>
<dbReference type="Pfam" id="PF01555">
    <property type="entry name" value="N6_N4_Mtase"/>
    <property type="match status" value="1"/>
</dbReference>
<evidence type="ECO:0000256" key="3">
    <source>
        <dbReference type="SAM" id="MobiDB-lite"/>
    </source>
</evidence>
<keyword evidence="6" id="KW-1185">Reference proteome</keyword>
<feature type="compositionally biased region" description="Basic residues" evidence="3">
    <location>
        <begin position="1"/>
        <end position="10"/>
    </location>
</feature>
<evidence type="ECO:0000313" key="5">
    <source>
        <dbReference type="EMBL" id="QSQ15333.1"/>
    </source>
</evidence>
<organism evidence="5 6">
    <name type="scientific">Myxococcus landrumensis</name>
    <dbReference type="NCBI Taxonomy" id="2813577"/>
    <lineage>
        <taxon>Bacteria</taxon>
        <taxon>Pseudomonadati</taxon>
        <taxon>Myxococcota</taxon>
        <taxon>Myxococcia</taxon>
        <taxon>Myxococcales</taxon>
        <taxon>Cystobacterineae</taxon>
        <taxon>Myxococcaceae</taxon>
        <taxon>Myxococcus</taxon>
    </lineage>
</organism>
<evidence type="ECO:0000256" key="1">
    <source>
        <dbReference type="ARBA" id="ARBA00022603"/>
    </source>
</evidence>
<feature type="region of interest" description="Disordered" evidence="3">
    <location>
        <begin position="1"/>
        <end position="23"/>
    </location>
</feature>
<keyword evidence="2" id="KW-0808">Transferase</keyword>
<name>A0ABX7N9L4_9BACT</name>
<dbReference type="PANTHER" id="PTHR13370">
    <property type="entry name" value="RNA METHYLASE-RELATED"/>
    <property type="match status" value="1"/>
</dbReference>
<feature type="domain" description="DNA methylase N-4/N-6" evidence="4">
    <location>
        <begin position="35"/>
        <end position="95"/>
    </location>
</feature>
<dbReference type="Gene3D" id="3.40.50.150">
    <property type="entry name" value="Vaccinia Virus protein VP39"/>
    <property type="match status" value="1"/>
</dbReference>
<sequence length="109" mass="11713">MRTPRPHAGPKRRESAGKRHGVVLPNFPPVLPKRCMHPTEKPVELLAFLVVRACPEGGLVLDPFAGSGATLFAAQQLGRSAVRVDLDERCCEAAAKRLKAAQRVGPALV</sequence>
<dbReference type="SUPFAM" id="SSF53335">
    <property type="entry name" value="S-adenosyl-L-methionine-dependent methyltransferases"/>
    <property type="match status" value="1"/>
</dbReference>
<dbReference type="Proteomes" id="UP000663090">
    <property type="component" value="Chromosome"/>
</dbReference>
<dbReference type="InterPro" id="IPR001091">
    <property type="entry name" value="RM_Methyltransferase"/>
</dbReference>
<dbReference type="InterPro" id="IPR002941">
    <property type="entry name" value="DNA_methylase_N4/N6"/>
</dbReference>
<keyword evidence="1" id="KW-0489">Methyltransferase</keyword>
<proteinExistence type="predicted"/>
<dbReference type="PANTHER" id="PTHR13370:SF3">
    <property type="entry name" value="TRNA (GUANINE(10)-N2)-METHYLTRANSFERASE HOMOLOG"/>
    <property type="match status" value="1"/>
</dbReference>
<dbReference type="InterPro" id="IPR029063">
    <property type="entry name" value="SAM-dependent_MTases_sf"/>
</dbReference>
<evidence type="ECO:0000313" key="6">
    <source>
        <dbReference type="Proteomes" id="UP000663090"/>
    </source>
</evidence>
<dbReference type="EMBL" id="CP071091">
    <property type="protein sequence ID" value="QSQ15333.1"/>
    <property type="molecule type" value="Genomic_DNA"/>
</dbReference>
<evidence type="ECO:0000256" key="2">
    <source>
        <dbReference type="ARBA" id="ARBA00022679"/>
    </source>
</evidence>
<gene>
    <name evidence="5" type="ORF">JY572_04405</name>
</gene>